<name>A0ABQ5KZ75_9EUKA</name>
<feature type="non-terminal residue" evidence="2">
    <location>
        <position position="73"/>
    </location>
</feature>
<keyword evidence="3" id="KW-1185">Reference proteome</keyword>
<accession>A0ABQ5KZ75</accession>
<dbReference type="Proteomes" id="UP001057375">
    <property type="component" value="Unassembled WGS sequence"/>
</dbReference>
<sequence length="73" mass="7835">MVYVLAQQQFGQQACPGIAPCTYLGRTIRRTYSSPGLCSSISVTSSPMRSQFSSIPSGSMISSSLRRKSGNAR</sequence>
<proteinExistence type="predicted"/>
<gene>
    <name evidence="2" type="ORF">ADUPG1_003683</name>
</gene>
<protein>
    <submittedName>
        <fullName evidence="2">Uncharacterized protein</fullName>
    </submittedName>
</protein>
<evidence type="ECO:0000256" key="1">
    <source>
        <dbReference type="SAM" id="MobiDB-lite"/>
    </source>
</evidence>
<reference evidence="2" key="1">
    <citation type="submission" date="2022-03" db="EMBL/GenBank/DDBJ databases">
        <title>Draft genome sequence of Aduncisulcus paluster, a free-living microaerophilic Fornicata.</title>
        <authorList>
            <person name="Yuyama I."/>
            <person name="Kume K."/>
            <person name="Tamura T."/>
            <person name="Inagaki Y."/>
            <person name="Hashimoto T."/>
        </authorList>
    </citation>
    <scope>NUCLEOTIDE SEQUENCE</scope>
    <source>
        <strain evidence="2">NY0171</strain>
    </source>
</reference>
<feature type="compositionally biased region" description="Low complexity" evidence="1">
    <location>
        <begin position="50"/>
        <end position="64"/>
    </location>
</feature>
<evidence type="ECO:0000313" key="3">
    <source>
        <dbReference type="Proteomes" id="UP001057375"/>
    </source>
</evidence>
<comment type="caution">
    <text evidence="2">The sequence shown here is derived from an EMBL/GenBank/DDBJ whole genome shotgun (WGS) entry which is preliminary data.</text>
</comment>
<evidence type="ECO:0000313" key="2">
    <source>
        <dbReference type="EMBL" id="GKT37745.1"/>
    </source>
</evidence>
<feature type="region of interest" description="Disordered" evidence="1">
    <location>
        <begin position="48"/>
        <end position="73"/>
    </location>
</feature>
<dbReference type="EMBL" id="BQXS01005130">
    <property type="protein sequence ID" value="GKT37745.1"/>
    <property type="molecule type" value="Genomic_DNA"/>
</dbReference>
<organism evidence="2 3">
    <name type="scientific">Aduncisulcus paluster</name>
    <dbReference type="NCBI Taxonomy" id="2918883"/>
    <lineage>
        <taxon>Eukaryota</taxon>
        <taxon>Metamonada</taxon>
        <taxon>Carpediemonas-like organisms</taxon>
        <taxon>Aduncisulcus</taxon>
    </lineage>
</organism>